<name>E1NUZ9_9LACO</name>
<feature type="domain" description="RNA-binding S4" evidence="4">
    <location>
        <begin position="4"/>
        <end position="70"/>
    </location>
</feature>
<dbReference type="SUPFAM" id="SSF53335">
    <property type="entry name" value="S-adenosyl-L-methionine-dependent methyltransferases"/>
    <property type="match status" value="1"/>
</dbReference>
<dbReference type="Gene3D" id="3.40.50.150">
    <property type="entry name" value="Vaccinia Virus protein VP39"/>
    <property type="match status" value="1"/>
</dbReference>
<dbReference type="Pfam" id="PF01728">
    <property type="entry name" value="FtsJ"/>
    <property type="match status" value="1"/>
</dbReference>
<dbReference type="GO" id="GO:0008168">
    <property type="term" value="F:methyltransferase activity"/>
    <property type="evidence" value="ECO:0007669"/>
    <property type="project" value="UniProtKB-KW"/>
</dbReference>
<dbReference type="AlphaFoldDB" id="E1NUZ9"/>
<dbReference type="InterPro" id="IPR002942">
    <property type="entry name" value="S4_RNA-bd"/>
</dbReference>
<dbReference type="InterPro" id="IPR029063">
    <property type="entry name" value="SAM-dependent_MTases_sf"/>
</dbReference>
<evidence type="ECO:0000256" key="1">
    <source>
        <dbReference type="ARBA" id="ARBA00022884"/>
    </source>
</evidence>
<protein>
    <submittedName>
        <fullName evidence="5">Ribosomal RNA large subunit methyltransferase J</fullName>
        <ecNumber evidence="5">2.1.1.-</ecNumber>
    </submittedName>
</protein>
<evidence type="ECO:0000259" key="4">
    <source>
        <dbReference type="SMART" id="SM00363"/>
    </source>
</evidence>
<evidence type="ECO:0000313" key="5">
    <source>
        <dbReference type="EMBL" id="EFO70068.1"/>
    </source>
</evidence>
<comment type="similarity">
    <text evidence="2">Belongs to the TlyA family.</text>
</comment>
<evidence type="ECO:0000313" key="6">
    <source>
        <dbReference type="Proteomes" id="UP000003648"/>
    </source>
</evidence>
<dbReference type="InterPro" id="IPR047048">
    <property type="entry name" value="TlyA"/>
</dbReference>
<dbReference type="GO" id="GO:0003723">
    <property type="term" value="F:RNA binding"/>
    <property type="evidence" value="ECO:0007669"/>
    <property type="project" value="UniProtKB-KW"/>
</dbReference>
<dbReference type="EMBL" id="AEHQ01000083">
    <property type="protein sequence ID" value="EFO70068.1"/>
    <property type="molecule type" value="Genomic_DNA"/>
</dbReference>
<keyword evidence="1 3" id="KW-0694">RNA-binding</keyword>
<dbReference type="EC" id="2.1.1.-" evidence="5"/>
<dbReference type="SUPFAM" id="SSF55174">
    <property type="entry name" value="Alpha-L RNA-binding motif"/>
    <property type="match status" value="1"/>
</dbReference>
<dbReference type="InterPro" id="IPR004538">
    <property type="entry name" value="Hemolysin_A/TlyA"/>
</dbReference>
<proteinExistence type="inferred from homology"/>
<dbReference type="PANTHER" id="PTHR32319">
    <property type="entry name" value="BACTERIAL HEMOLYSIN-LIKE PROTEIN"/>
    <property type="match status" value="1"/>
</dbReference>
<keyword evidence="5" id="KW-0489">Methyltransferase</keyword>
<accession>E1NUZ9</accession>
<evidence type="ECO:0000256" key="2">
    <source>
        <dbReference type="ARBA" id="ARBA00029460"/>
    </source>
</evidence>
<dbReference type="InterPro" id="IPR002877">
    <property type="entry name" value="RNA_MeTrfase_FtsJ_dom"/>
</dbReference>
<dbReference type="NCBIfam" id="TIGR00478">
    <property type="entry name" value="tly"/>
    <property type="match status" value="1"/>
</dbReference>
<comment type="caution">
    <text evidence="5">The sequence shown here is derived from an EMBL/GenBank/DDBJ whole genome shotgun (WGS) entry which is preliminary data.</text>
</comment>
<dbReference type="PIRSF" id="PIRSF005578">
    <property type="entry name" value="TlyA"/>
    <property type="match status" value="1"/>
</dbReference>
<evidence type="ECO:0000256" key="3">
    <source>
        <dbReference type="PROSITE-ProRule" id="PRU00182"/>
    </source>
</evidence>
<dbReference type="PANTHER" id="PTHR32319:SF0">
    <property type="entry name" value="BACTERIAL HEMOLYSIN-LIKE PROTEIN"/>
    <property type="match status" value="1"/>
</dbReference>
<sequence>MEKKRADVLLFEQGLFYSRTEAQRAIMAGLISDHNHQRIDKSGEKFPINEVFYVKKDSRKYVSRGGYKLEKALNVFNIDLTDKVCLDIGASTGGFTDVALQNHAKLVYALDVGYNQLSWKLRDNPQVIVMEKQNFRYSTPADFTEGLPDFAMTDVSFISLDLIMKPMFEILKNNCDAVCLIKPQFEAGPENVGKNGIVHDHRVHCNVIEHTILEAQKIGFNVINLDYSPIKGGKGNIEFLIHLRKDLNHLGENLWQGDIEKLVLAAVADL</sequence>
<gene>
    <name evidence="5" type="primary">rrmJ</name>
    <name evidence="5" type="ORF">HMPREF9211_0226</name>
</gene>
<dbReference type="Proteomes" id="UP000003648">
    <property type="component" value="Unassembled WGS sequence"/>
</dbReference>
<dbReference type="PROSITE" id="PS50889">
    <property type="entry name" value="S4"/>
    <property type="match status" value="1"/>
</dbReference>
<dbReference type="GO" id="GO:0032259">
    <property type="term" value="P:methylation"/>
    <property type="evidence" value="ECO:0007669"/>
    <property type="project" value="UniProtKB-KW"/>
</dbReference>
<dbReference type="InterPro" id="IPR036986">
    <property type="entry name" value="S4_RNA-bd_sf"/>
</dbReference>
<keyword evidence="5" id="KW-0808">Transferase</keyword>
<dbReference type="Gene3D" id="3.10.290.10">
    <property type="entry name" value="RNA-binding S4 domain"/>
    <property type="match status" value="1"/>
</dbReference>
<organism evidence="5 6">
    <name type="scientific">Lactobacillus iners LactinV 01V1-a</name>
    <dbReference type="NCBI Taxonomy" id="879297"/>
    <lineage>
        <taxon>Bacteria</taxon>
        <taxon>Bacillati</taxon>
        <taxon>Bacillota</taxon>
        <taxon>Bacilli</taxon>
        <taxon>Lactobacillales</taxon>
        <taxon>Lactobacillaceae</taxon>
        <taxon>Lactobacillus</taxon>
    </lineage>
</organism>
<reference evidence="5 6" key="1">
    <citation type="submission" date="2010-09" db="EMBL/GenBank/DDBJ databases">
        <authorList>
            <person name="Durkin A.S."/>
            <person name="Madupu R."/>
            <person name="Torralba M."/>
            <person name="Gillis M."/>
            <person name="Methe B."/>
            <person name="Sutton G."/>
            <person name="Nelson K.E."/>
        </authorList>
    </citation>
    <scope>NUCLEOTIDE SEQUENCE [LARGE SCALE GENOMIC DNA]</scope>
    <source>
        <strain evidence="5 6">LactinV 01V1-a</strain>
    </source>
</reference>
<dbReference type="SMART" id="SM00363">
    <property type="entry name" value="S4"/>
    <property type="match status" value="1"/>
</dbReference>